<reference evidence="2 3" key="1">
    <citation type="journal article" date="2018" name="Mol. Biol. Evol.">
        <title>Broad Genomic Sampling Reveals a Smut Pathogenic Ancestry of the Fungal Clade Ustilaginomycotina.</title>
        <authorList>
            <person name="Kijpornyongpan T."/>
            <person name="Mondo S.J."/>
            <person name="Barry K."/>
            <person name="Sandor L."/>
            <person name="Lee J."/>
            <person name="Lipzen A."/>
            <person name="Pangilinan J."/>
            <person name="LaButti K."/>
            <person name="Hainaut M."/>
            <person name="Henrissat B."/>
            <person name="Grigoriev I.V."/>
            <person name="Spatafora J.W."/>
            <person name="Aime M.C."/>
        </authorList>
    </citation>
    <scope>NUCLEOTIDE SEQUENCE [LARGE SCALE GENOMIC DNA]</scope>
    <source>
        <strain evidence="2 3">MCA 4658</strain>
    </source>
</reference>
<gene>
    <name evidence="2" type="ORF">IE81DRAFT_352769</name>
</gene>
<dbReference type="Proteomes" id="UP000245783">
    <property type="component" value="Unassembled WGS sequence"/>
</dbReference>
<dbReference type="EMBL" id="KZ819363">
    <property type="protein sequence ID" value="PWN44179.1"/>
    <property type="molecule type" value="Genomic_DNA"/>
</dbReference>
<organism evidence="2 3">
    <name type="scientific">Ceraceosorus guamensis</name>
    <dbReference type="NCBI Taxonomy" id="1522189"/>
    <lineage>
        <taxon>Eukaryota</taxon>
        <taxon>Fungi</taxon>
        <taxon>Dikarya</taxon>
        <taxon>Basidiomycota</taxon>
        <taxon>Ustilaginomycotina</taxon>
        <taxon>Exobasidiomycetes</taxon>
        <taxon>Ceraceosorales</taxon>
        <taxon>Ceraceosoraceae</taxon>
        <taxon>Ceraceosorus</taxon>
    </lineage>
</organism>
<protein>
    <recommendedName>
        <fullName evidence="4">Homeobox domain-containing protein</fullName>
    </recommendedName>
</protein>
<dbReference type="RefSeq" id="XP_025371339.1">
    <property type="nucleotide sequence ID" value="XM_025516639.1"/>
</dbReference>
<sequence>SIPDWLLRAYWHGSFLRPVPKSSAVFQAHCQSMIGHCDLRPSAVVVIILTSPFFRARLFRLPHSPILSCTKAIHRDPAKMPPKKRPLTPLTDEELSEDDPLTKGKTTSERHPSMQQDTEQGQAFVPSPAPSEAEAKPATPKKKSRSATASPATPRKDVGWSEAETIKALLILFASDGVPSVTKTKKTAIANALGRSEAAVENWFHKRIKRQILEINTKADVAATESGPKI</sequence>
<accession>A0A316W3A4</accession>
<feature type="region of interest" description="Disordered" evidence="1">
    <location>
        <begin position="76"/>
        <end position="158"/>
    </location>
</feature>
<name>A0A316W3A4_9BASI</name>
<dbReference type="InParanoid" id="A0A316W3A4"/>
<proteinExistence type="predicted"/>
<feature type="compositionally biased region" description="Basic and acidic residues" evidence="1">
    <location>
        <begin position="100"/>
        <end position="112"/>
    </location>
</feature>
<dbReference type="AlphaFoldDB" id="A0A316W3A4"/>
<dbReference type="GeneID" id="37038509"/>
<evidence type="ECO:0000256" key="1">
    <source>
        <dbReference type="SAM" id="MobiDB-lite"/>
    </source>
</evidence>
<evidence type="ECO:0008006" key="4">
    <source>
        <dbReference type="Google" id="ProtNLM"/>
    </source>
</evidence>
<evidence type="ECO:0000313" key="2">
    <source>
        <dbReference type="EMBL" id="PWN44179.1"/>
    </source>
</evidence>
<keyword evidence="3" id="KW-1185">Reference proteome</keyword>
<feature type="non-terminal residue" evidence="2">
    <location>
        <position position="1"/>
    </location>
</feature>
<evidence type="ECO:0000313" key="3">
    <source>
        <dbReference type="Proteomes" id="UP000245783"/>
    </source>
</evidence>